<keyword evidence="7" id="KW-1185">Reference proteome</keyword>
<evidence type="ECO:0000313" key="7">
    <source>
        <dbReference type="Proteomes" id="UP000184267"/>
    </source>
</evidence>
<dbReference type="InterPro" id="IPR036291">
    <property type="entry name" value="NAD(P)-bd_dom_sf"/>
</dbReference>
<comment type="cofactor">
    <cofactor evidence="4">
        <name>Zn(2+)</name>
        <dbReference type="ChEBI" id="CHEBI:29105"/>
    </cofactor>
</comment>
<dbReference type="OMA" id="CERGHHS"/>
<accession>A0A1M2VS41</accession>
<gene>
    <name evidence="6" type="ORF">TRAPUB_13012</name>
</gene>
<dbReference type="InterPro" id="IPR050129">
    <property type="entry name" value="Zn_alcohol_dh"/>
</dbReference>
<comment type="caution">
    <text evidence="6">The sequence shown here is derived from an EMBL/GenBank/DDBJ whole genome shotgun (WGS) entry which is preliminary data.</text>
</comment>
<evidence type="ECO:0000313" key="6">
    <source>
        <dbReference type="EMBL" id="OJT10413.1"/>
    </source>
</evidence>
<feature type="domain" description="Enoyl reductase (ER)" evidence="5">
    <location>
        <begin position="24"/>
        <end position="362"/>
    </location>
</feature>
<dbReference type="Pfam" id="PF08240">
    <property type="entry name" value="ADH_N"/>
    <property type="match status" value="1"/>
</dbReference>
<dbReference type="PROSITE" id="PS00059">
    <property type="entry name" value="ADH_ZINC"/>
    <property type="match status" value="1"/>
</dbReference>
<dbReference type="EMBL" id="MNAD01000776">
    <property type="protein sequence ID" value="OJT10413.1"/>
    <property type="molecule type" value="Genomic_DNA"/>
</dbReference>
<dbReference type="CDD" id="cd08254">
    <property type="entry name" value="hydroxyacyl_CoA_DH"/>
    <property type="match status" value="1"/>
</dbReference>
<dbReference type="Gene3D" id="3.90.180.10">
    <property type="entry name" value="Medium-chain alcohol dehydrogenases, catalytic domain"/>
    <property type="match status" value="1"/>
</dbReference>
<sequence length="365" mass="38261">MIATADIDVTFSSETMVAYRIVPGLTEPQRTILPIPTPGPDEVLVKVLASGVCHSDVHLLDWSATRPFSQATHTLGHEGAGIVVRLGERVAQETQTLSIGTYVAVLTTNACEQPECSRCSRGFANVCFARPMLGIGADGSWAEYVVARASTVVPVPGNNPKSERLSPSVVAAATDAVMTPWHGLKRAARVRAGQTVLIFGCGGLGINAIQIAKNVLGAGAVIACDIREESLTIARSLGADYAIPPSALKALLEEKGLAVDVAVDLVGKQVTLDAAMDVVRTGGVILLLGLGDDAVSVNPLAVTTKQLTISGSFGGDFQDLEECLRAIDEGKVVPEVENRPLDECAQVIKDLAAGRIRTRIALVPQ</sequence>
<evidence type="ECO:0000256" key="1">
    <source>
        <dbReference type="ARBA" id="ARBA00022723"/>
    </source>
</evidence>
<dbReference type="OrthoDB" id="1879366at2759"/>
<name>A0A1M2VS41_TRAPU</name>
<dbReference type="Gene3D" id="3.40.50.720">
    <property type="entry name" value="NAD(P)-binding Rossmann-like Domain"/>
    <property type="match status" value="1"/>
</dbReference>
<dbReference type="STRING" id="154538.A0A1M2VS41"/>
<dbReference type="GO" id="GO:0008270">
    <property type="term" value="F:zinc ion binding"/>
    <property type="evidence" value="ECO:0007669"/>
    <property type="project" value="InterPro"/>
</dbReference>
<dbReference type="GO" id="GO:0016491">
    <property type="term" value="F:oxidoreductase activity"/>
    <property type="evidence" value="ECO:0007669"/>
    <property type="project" value="UniProtKB-KW"/>
</dbReference>
<comment type="similarity">
    <text evidence="4">Belongs to the zinc-containing alcohol dehydrogenase family.</text>
</comment>
<dbReference type="SUPFAM" id="SSF51735">
    <property type="entry name" value="NAD(P)-binding Rossmann-fold domains"/>
    <property type="match status" value="1"/>
</dbReference>
<evidence type="ECO:0000256" key="2">
    <source>
        <dbReference type="ARBA" id="ARBA00022833"/>
    </source>
</evidence>
<dbReference type="PANTHER" id="PTHR43401">
    <property type="entry name" value="L-THREONINE 3-DEHYDROGENASE"/>
    <property type="match status" value="1"/>
</dbReference>
<protein>
    <submittedName>
        <fullName evidence="6">Alcohol dehydrogenase</fullName>
    </submittedName>
</protein>
<proteinExistence type="inferred from homology"/>
<dbReference type="InterPro" id="IPR013154">
    <property type="entry name" value="ADH-like_N"/>
</dbReference>
<dbReference type="SUPFAM" id="SSF50129">
    <property type="entry name" value="GroES-like"/>
    <property type="match status" value="1"/>
</dbReference>
<dbReference type="Pfam" id="PF00107">
    <property type="entry name" value="ADH_zinc_N"/>
    <property type="match status" value="1"/>
</dbReference>
<dbReference type="SMART" id="SM00829">
    <property type="entry name" value="PKS_ER"/>
    <property type="match status" value="1"/>
</dbReference>
<reference evidence="6 7" key="1">
    <citation type="submission" date="2016-10" db="EMBL/GenBank/DDBJ databases">
        <title>Genome sequence of the basidiomycete white-rot fungus Trametes pubescens.</title>
        <authorList>
            <person name="Makela M.R."/>
            <person name="Granchi Z."/>
            <person name="Peng M."/>
            <person name="De Vries R.P."/>
            <person name="Grigoriev I."/>
            <person name="Riley R."/>
            <person name="Hilden K."/>
        </authorList>
    </citation>
    <scope>NUCLEOTIDE SEQUENCE [LARGE SCALE GENOMIC DNA]</scope>
    <source>
        <strain evidence="6 7">FBCC735</strain>
    </source>
</reference>
<keyword evidence="1 4" id="KW-0479">Metal-binding</keyword>
<dbReference type="InterPro" id="IPR013149">
    <property type="entry name" value="ADH-like_C"/>
</dbReference>
<keyword evidence="2 4" id="KW-0862">Zinc</keyword>
<dbReference type="InterPro" id="IPR002328">
    <property type="entry name" value="ADH_Zn_CS"/>
</dbReference>
<dbReference type="AlphaFoldDB" id="A0A1M2VS41"/>
<dbReference type="InterPro" id="IPR020843">
    <property type="entry name" value="ER"/>
</dbReference>
<evidence type="ECO:0000259" key="5">
    <source>
        <dbReference type="SMART" id="SM00829"/>
    </source>
</evidence>
<evidence type="ECO:0000256" key="3">
    <source>
        <dbReference type="ARBA" id="ARBA00023002"/>
    </source>
</evidence>
<keyword evidence="3" id="KW-0560">Oxidoreductase</keyword>
<dbReference type="InterPro" id="IPR011032">
    <property type="entry name" value="GroES-like_sf"/>
</dbReference>
<dbReference type="PANTHER" id="PTHR43401:SF2">
    <property type="entry name" value="L-THREONINE 3-DEHYDROGENASE"/>
    <property type="match status" value="1"/>
</dbReference>
<dbReference type="Proteomes" id="UP000184267">
    <property type="component" value="Unassembled WGS sequence"/>
</dbReference>
<organism evidence="6 7">
    <name type="scientific">Trametes pubescens</name>
    <name type="common">White-rot fungus</name>
    <dbReference type="NCBI Taxonomy" id="154538"/>
    <lineage>
        <taxon>Eukaryota</taxon>
        <taxon>Fungi</taxon>
        <taxon>Dikarya</taxon>
        <taxon>Basidiomycota</taxon>
        <taxon>Agaricomycotina</taxon>
        <taxon>Agaricomycetes</taxon>
        <taxon>Polyporales</taxon>
        <taxon>Polyporaceae</taxon>
        <taxon>Trametes</taxon>
    </lineage>
</organism>
<evidence type="ECO:0000256" key="4">
    <source>
        <dbReference type="RuleBase" id="RU361277"/>
    </source>
</evidence>